<dbReference type="PANTHER" id="PTHR23518">
    <property type="entry name" value="C-METHYLTRANSFERASE"/>
    <property type="match status" value="1"/>
</dbReference>
<dbReference type="GO" id="GO:0016020">
    <property type="term" value="C:membrane"/>
    <property type="evidence" value="ECO:0007669"/>
    <property type="project" value="UniProtKB-SubCell"/>
</dbReference>
<protein>
    <submittedName>
        <fullName evidence="7">Major facilitator superfamily MFS_1</fullName>
    </submittedName>
</protein>
<dbReference type="AlphaFoldDB" id="B3QQM7"/>
<evidence type="ECO:0000259" key="6">
    <source>
        <dbReference type="PROSITE" id="PS50850"/>
    </source>
</evidence>
<dbReference type="RefSeq" id="WP_012503063.1">
    <property type="nucleotide sequence ID" value="NC_011027.1"/>
</dbReference>
<sequence length="405" mass="43576">MKQERRFFGLSGNVFFAGLVSFCMDVSSEMIYPLVPLFLASALGVNKSMIGLIEGSAESMASLVKVFSGWYSDRLGKRKRLMLAGYSVSTLSRPLIALAGGWHQVLVARLVDRFGKGVRTAPRDAIIADSAEPAWLGRAFSFHRSMDTMGAVVGPAIAFIALQIYHSTYRHLFWLSIVPGILAVLLIIFFIREKQAPPVQAEAETPQTSGSRKLDRRAWFFIVIVAIFALGNSSDAFLILRAGQLGVPAAMIPVVYLLFNLVYSITAIPAGIAADRYGRKRLILAGFVLFAALYAGFAVAGSALAVWVLFALYGVFMGLTEGIQKAFLATLIPEGLKGTAFGLYAGAVGFAALPSSLIAGMLWDSFSAAATFWFGAATALLAAVLFAMLMLNMKYSPANNRSGFA</sequence>
<feature type="transmembrane region" description="Helical" evidence="5">
    <location>
        <begin position="7"/>
        <end position="24"/>
    </location>
</feature>
<dbReference type="GO" id="GO:0022857">
    <property type="term" value="F:transmembrane transporter activity"/>
    <property type="evidence" value="ECO:0007669"/>
    <property type="project" value="InterPro"/>
</dbReference>
<keyword evidence="8" id="KW-1185">Reference proteome</keyword>
<evidence type="ECO:0000313" key="8">
    <source>
        <dbReference type="Proteomes" id="UP000008811"/>
    </source>
</evidence>
<dbReference type="EMBL" id="CP001099">
    <property type="protein sequence ID" value="ACF12230.1"/>
    <property type="molecule type" value="Genomic_DNA"/>
</dbReference>
<gene>
    <name evidence="7" type="ordered locus">Cpar_1838</name>
</gene>
<dbReference type="CDD" id="cd17370">
    <property type="entry name" value="MFS_MJ1317_like"/>
    <property type="match status" value="1"/>
</dbReference>
<keyword evidence="4 5" id="KW-0472">Membrane</keyword>
<dbReference type="eggNOG" id="COG2814">
    <property type="taxonomic scope" value="Bacteria"/>
</dbReference>
<dbReference type="InterPro" id="IPR036259">
    <property type="entry name" value="MFS_trans_sf"/>
</dbReference>
<dbReference type="PANTHER" id="PTHR23518:SF2">
    <property type="entry name" value="MAJOR FACILITATOR SUPERFAMILY TRANSPORTER"/>
    <property type="match status" value="1"/>
</dbReference>
<evidence type="ECO:0000256" key="5">
    <source>
        <dbReference type="SAM" id="Phobius"/>
    </source>
</evidence>
<dbReference type="OrthoDB" id="9803985at2"/>
<organism evidence="7 8">
    <name type="scientific">Chlorobaculum parvum (strain DSM 263 / NCIMB 8327)</name>
    <name type="common">Chlorobium vibrioforme subsp. thiosulfatophilum</name>
    <dbReference type="NCBI Taxonomy" id="517417"/>
    <lineage>
        <taxon>Bacteria</taxon>
        <taxon>Pseudomonadati</taxon>
        <taxon>Chlorobiota</taxon>
        <taxon>Chlorobiia</taxon>
        <taxon>Chlorobiales</taxon>
        <taxon>Chlorobiaceae</taxon>
        <taxon>Chlorobaculum</taxon>
    </lineage>
</organism>
<dbReference type="Pfam" id="PF07690">
    <property type="entry name" value="MFS_1"/>
    <property type="match status" value="1"/>
</dbReference>
<dbReference type="KEGG" id="cpc:Cpar_1838"/>
<dbReference type="HOGENOM" id="CLU_040020_1_0_10"/>
<evidence type="ECO:0000256" key="1">
    <source>
        <dbReference type="ARBA" id="ARBA00004141"/>
    </source>
</evidence>
<evidence type="ECO:0000256" key="2">
    <source>
        <dbReference type="ARBA" id="ARBA00022692"/>
    </source>
</evidence>
<dbReference type="InterPro" id="IPR005829">
    <property type="entry name" value="Sugar_transporter_CS"/>
</dbReference>
<feature type="transmembrane region" description="Helical" evidence="5">
    <location>
        <begin position="369"/>
        <end position="391"/>
    </location>
</feature>
<feature type="transmembrane region" description="Helical" evidence="5">
    <location>
        <begin position="246"/>
        <end position="270"/>
    </location>
</feature>
<dbReference type="SUPFAM" id="SSF103473">
    <property type="entry name" value="MFS general substrate transporter"/>
    <property type="match status" value="1"/>
</dbReference>
<dbReference type="InterPro" id="IPR020846">
    <property type="entry name" value="MFS_dom"/>
</dbReference>
<evidence type="ECO:0000256" key="3">
    <source>
        <dbReference type="ARBA" id="ARBA00022989"/>
    </source>
</evidence>
<feature type="transmembrane region" description="Helical" evidence="5">
    <location>
        <begin position="148"/>
        <end position="166"/>
    </location>
</feature>
<feature type="transmembrane region" description="Helical" evidence="5">
    <location>
        <begin position="282"/>
        <end position="300"/>
    </location>
</feature>
<feature type="transmembrane region" description="Helical" evidence="5">
    <location>
        <begin position="172"/>
        <end position="191"/>
    </location>
</feature>
<dbReference type="PROSITE" id="PS00216">
    <property type="entry name" value="SUGAR_TRANSPORT_1"/>
    <property type="match status" value="1"/>
</dbReference>
<feature type="transmembrane region" description="Helical" evidence="5">
    <location>
        <begin position="340"/>
        <end position="363"/>
    </location>
</feature>
<evidence type="ECO:0000313" key="7">
    <source>
        <dbReference type="EMBL" id="ACF12230.1"/>
    </source>
</evidence>
<dbReference type="Proteomes" id="UP000008811">
    <property type="component" value="Chromosome"/>
</dbReference>
<dbReference type="PROSITE" id="PS50850">
    <property type="entry name" value="MFS"/>
    <property type="match status" value="1"/>
</dbReference>
<feature type="domain" description="Major facilitator superfamily (MFS) profile" evidence="6">
    <location>
        <begin position="13"/>
        <end position="394"/>
    </location>
</feature>
<evidence type="ECO:0000256" key="4">
    <source>
        <dbReference type="ARBA" id="ARBA00023136"/>
    </source>
</evidence>
<dbReference type="InterPro" id="IPR011701">
    <property type="entry name" value="MFS"/>
</dbReference>
<comment type="subcellular location">
    <subcellularLocation>
        <location evidence="1">Membrane</location>
        <topology evidence="1">Multi-pass membrane protein</topology>
    </subcellularLocation>
</comment>
<dbReference type="Gene3D" id="1.20.1250.20">
    <property type="entry name" value="MFS general substrate transporter like domains"/>
    <property type="match status" value="2"/>
</dbReference>
<accession>B3QQM7</accession>
<dbReference type="STRING" id="517417.Cpar_1838"/>
<proteinExistence type="predicted"/>
<keyword evidence="3 5" id="KW-1133">Transmembrane helix</keyword>
<reference evidence="7" key="1">
    <citation type="submission" date="2008-06" db="EMBL/GenBank/DDBJ databases">
        <title>Complete sequence of Chlorobaculum parvum NCIB 8327.</title>
        <authorList>
            <consortium name="US DOE Joint Genome Institute"/>
            <person name="Lucas S."/>
            <person name="Copeland A."/>
            <person name="Lapidus A."/>
            <person name="Glavina del Rio T."/>
            <person name="Dalin E."/>
            <person name="Tice H."/>
            <person name="Bruce D."/>
            <person name="Goodwin L."/>
            <person name="Pitluck S."/>
            <person name="Schmutz J."/>
            <person name="Larimer F."/>
            <person name="Land M."/>
            <person name="Hauser L."/>
            <person name="Kyrpides N."/>
            <person name="Mikhailova N."/>
            <person name="Zhao F."/>
            <person name="Li T."/>
            <person name="Liu Z."/>
            <person name="Overmann J."/>
            <person name="Bryant D.A."/>
            <person name="Richardson P."/>
        </authorList>
    </citation>
    <scope>NUCLEOTIDE SEQUENCE [LARGE SCALE GENOMIC DNA]</scope>
    <source>
        <strain evidence="7">NCIB 8327</strain>
    </source>
</reference>
<name>B3QQM7_CHLP8</name>
<keyword evidence="2 5" id="KW-0812">Transmembrane</keyword>
<feature type="transmembrane region" description="Helical" evidence="5">
    <location>
        <begin position="218"/>
        <end position="240"/>
    </location>
</feature>